<gene>
    <name evidence="1" type="ORF">SDC9_199225</name>
</gene>
<dbReference type="AlphaFoldDB" id="A0A645IJX6"/>
<protein>
    <submittedName>
        <fullName evidence="1">Uncharacterized protein</fullName>
    </submittedName>
</protein>
<accession>A0A645IJX6</accession>
<proteinExistence type="predicted"/>
<reference evidence="1" key="1">
    <citation type="submission" date="2019-08" db="EMBL/GenBank/DDBJ databases">
        <authorList>
            <person name="Kucharzyk K."/>
            <person name="Murdoch R.W."/>
            <person name="Higgins S."/>
            <person name="Loffler F."/>
        </authorList>
    </citation>
    <scope>NUCLEOTIDE SEQUENCE</scope>
</reference>
<comment type="caution">
    <text evidence="1">The sequence shown here is derived from an EMBL/GenBank/DDBJ whole genome shotgun (WGS) entry which is preliminary data.</text>
</comment>
<organism evidence="1">
    <name type="scientific">bioreactor metagenome</name>
    <dbReference type="NCBI Taxonomy" id="1076179"/>
    <lineage>
        <taxon>unclassified sequences</taxon>
        <taxon>metagenomes</taxon>
        <taxon>ecological metagenomes</taxon>
    </lineage>
</organism>
<dbReference type="EMBL" id="VSSQ01116811">
    <property type="protein sequence ID" value="MPN51577.1"/>
    <property type="molecule type" value="Genomic_DNA"/>
</dbReference>
<evidence type="ECO:0000313" key="1">
    <source>
        <dbReference type="EMBL" id="MPN51577.1"/>
    </source>
</evidence>
<sequence>MAASLEGVVTDPETSKNIKETLKNAREASAKANSMLKKVQSIETQAGFEVLYNSDNDKYKSNADVKITSGEDFAVIGVSSIGNGSKTNLQVGKGTDKFAARAGIIEGEAGLGVDTKLGSQMRISVDAYDPNDLRVKLRTQYQIAPETYIVGQTDSLNKNPEKSTYIGVRQTF</sequence>
<name>A0A645IJX6_9ZZZZ</name>